<evidence type="ECO:0000256" key="1">
    <source>
        <dbReference type="SAM" id="Phobius"/>
    </source>
</evidence>
<keyword evidence="1" id="KW-0812">Transmembrane</keyword>
<dbReference type="AlphaFoldDB" id="Q0UHM6"/>
<reference evidence="3" key="1">
    <citation type="journal article" date="2007" name="Plant Cell">
        <title>Dothideomycete-plant interactions illuminated by genome sequencing and EST analysis of the wheat pathogen Stagonospora nodorum.</title>
        <authorList>
            <person name="Hane J.K."/>
            <person name="Lowe R.G."/>
            <person name="Solomon P.S."/>
            <person name="Tan K.C."/>
            <person name="Schoch C.L."/>
            <person name="Spatafora J.W."/>
            <person name="Crous P.W."/>
            <person name="Kodira C."/>
            <person name="Birren B.W."/>
            <person name="Galagan J.E."/>
            <person name="Torriani S.F."/>
            <person name="McDonald B.A."/>
            <person name="Oliver R.P."/>
        </authorList>
    </citation>
    <scope>NUCLEOTIDE SEQUENCE [LARGE SCALE GENOMIC DNA]</scope>
    <source>
        <strain evidence="3">SN15 / ATCC MYA-4574 / FGSC 10173</strain>
    </source>
</reference>
<proteinExistence type="predicted"/>
<dbReference type="InParanoid" id="Q0UHM6"/>
<feature type="transmembrane region" description="Helical" evidence="1">
    <location>
        <begin position="20"/>
        <end position="36"/>
    </location>
</feature>
<evidence type="ECO:0000313" key="3">
    <source>
        <dbReference type="Proteomes" id="UP000001055"/>
    </source>
</evidence>
<keyword evidence="1" id="KW-0472">Membrane</keyword>
<name>Q0UHM6_PHANO</name>
<evidence type="ECO:0000313" key="2">
    <source>
        <dbReference type="EMBL" id="EAT83906.1"/>
    </source>
</evidence>
<protein>
    <submittedName>
        <fullName evidence="2">Uncharacterized protein</fullName>
    </submittedName>
</protein>
<dbReference type="HOGENOM" id="CLU_3014942_0_0_1"/>
<accession>Q0UHM6</accession>
<dbReference type="RefSeq" id="XP_001799046.1">
    <property type="nucleotide sequence ID" value="XM_001798994.1"/>
</dbReference>
<dbReference type="GeneID" id="5975945"/>
<gene>
    <name evidence="2" type="ORF">SNOG_08738</name>
</gene>
<dbReference type="KEGG" id="pno:SNOG_08738"/>
<dbReference type="EMBL" id="CH445337">
    <property type="protein sequence ID" value="EAT83906.1"/>
    <property type="molecule type" value="Genomic_DNA"/>
</dbReference>
<dbReference type="Proteomes" id="UP000001055">
    <property type="component" value="Unassembled WGS sequence"/>
</dbReference>
<organism evidence="2 3">
    <name type="scientific">Phaeosphaeria nodorum (strain SN15 / ATCC MYA-4574 / FGSC 10173)</name>
    <name type="common">Glume blotch fungus</name>
    <name type="synonym">Parastagonospora nodorum</name>
    <dbReference type="NCBI Taxonomy" id="321614"/>
    <lineage>
        <taxon>Eukaryota</taxon>
        <taxon>Fungi</taxon>
        <taxon>Dikarya</taxon>
        <taxon>Ascomycota</taxon>
        <taxon>Pezizomycotina</taxon>
        <taxon>Dothideomycetes</taxon>
        <taxon>Pleosporomycetidae</taxon>
        <taxon>Pleosporales</taxon>
        <taxon>Pleosporineae</taxon>
        <taxon>Phaeosphaeriaceae</taxon>
        <taxon>Parastagonospora</taxon>
    </lineage>
</organism>
<keyword evidence="1" id="KW-1133">Transmembrane helix</keyword>
<sequence>MQCTSGDYHLDWFAKRLRSLLYLGIFFYLTILEARGTRRSSFEILPTVPKNEEMIE</sequence>